<evidence type="ECO:0000313" key="3">
    <source>
        <dbReference type="EMBL" id="CAD8903035.1"/>
    </source>
</evidence>
<dbReference type="GO" id="GO:0032483">
    <property type="term" value="P:regulation of Rab protein signal transduction"/>
    <property type="evidence" value="ECO:0007669"/>
    <property type="project" value="TreeGrafter"/>
</dbReference>
<sequence>MSTERVLNDTDCNEDSSIGFSAEGIREAFLRFFVSIFTYYANHIIYEDESTPSSNEPKYFMDNFDREGFLHESDQIPPENRAFITTIMQAQHFEVFIEERKNNSNAPELRLFDESILAKKNRSLKTVSRRYPTPFLSSIRENAAHSRRTYTPVPPSNRGLPEGQVYEYGAFPVLDPMLYGNARVPVAEWTVENLIGPESERSVRSIVRRKSLLSVMRKFVPSEGSSSPSHGDLGGGGTFSPEVMTVDVAMETLVDFEAFRRSNTPRFNYKYSEKINKARDIISSFRRDKITVILAIVQFQSVIRRRSCRFYYLALKRACSFAQRYRRSNILCRKHKVNYQKLVFYTKIIQASFRHHRARRRSERRHAGAILLQAYVRALLQSRRYAKIQKVLVYLQSCHRRRQAQLAYYLLLQMVVACQAQIRGFVYRRLVTQQRREWLKTYRTQIFALWKRAYVPLAYRSKFYMLFSTSEGQGFLHVAVHEDELLRLWQVLKVFGVPTACAYDMLVPGKLSHEGRAVYQFGKEEVDEEELYSINSIVPFTRRFRMVQKELDRYYQQNPLQDHPLLKQNKIDGLIKPMFSAELRISENKFLKSELAANIEVVKIERKQIYEKLKYHCTEETRFDIYSRFYLGNVLRKKKEILVNTLWLHEKQAEISAKIVLGDYSVIATSDDASMSSSMNFSTMSVPTITSMASKKKNKVSEIIGLRKTGTAFRIPIADSAAWVQEKREQRIKADMLMTIQACLISIQALKLKEGHLKSIKEREYYKSRLVSSSPPDADWIERRNYVIEKFLNCFSTGENAQTQLGKITDKDTPRTILPPHSPLSKTRRIPDPAANLEGKHHPTSVPVLILSEWLHNRGLASSCFPLIDLRPEQEFEVIRLRPSSRPNSVVNLPLDTLLNGSRSAELPPRGTPFVILVSATQQQQAMEFFLRTASRSTGKSRVAWDVRGMLLDDGAVCGSVPLLWDTAAHLGIADQTSLAERPIPLPRLWQPDTMVQETLLPLLLQQIVGDGIFSKTKDIQVWDLGCGAGRDICFLGEEVLRWSLSTISTIAASKTTMENNLMKTSVHFVGWDIHKGSAKRFLPLWQQRVDSIKRNDRDKDRLVLLSSEARCEDLRKLNKFKHALIMLRKVNQDKNEDEETYPYQSPSLRSTKYMTMCYAVRFLNRSLFQFIALGCPYKSTKHVSEGPLKKNDTNTFLQEADANDQYSSVTSFHYFFPAGGVFAVASFCRATPGGNWPHDHPNSNHVLDRFELRDMFIKGWEILRDEIYSDGDHGRTLVRFVARKLEYTV</sequence>
<reference evidence="3" key="1">
    <citation type="submission" date="2021-01" db="EMBL/GenBank/DDBJ databases">
        <authorList>
            <person name="Corre E."/>
            <person name="Pelletier E."/>
            <person name="Niang G."/>
            <person name="Scheremetjew M."/>
            <person name="Finn R."/>
            <person name="Kale V."/>
            <person name="Holt S."/>
            <person name="Cochrane G."/>
            <person name="Meng A."/>
            <person name="Brown T."/>
            <person name="Cohen L."/>
        </authorList>
    </citation>
    <scope>NUCLEOTIDE SEQUENCE</scope>
    <source>
        <strain evidence="3">308</strain>
    </source>
</reference>
<evidence type="ECO:0000256" key="1">
    <source>
        <dbReference type="SAM" id="MobiDB-lite"/>
    </source>
</evidence>
<name>A0A7S1C0Y9_9STRA</name>
<dbReference type="PROSITE" id="PS50211">
    <property type="entry name" value="DENN"/>
    <property type="match status" value="1"/>
</dbReference>
<dbReference type="SMART" id="SM00801">
    <property type="entry name" value="dDENN"/>
    <property type="match status" value="1"/>
</dbReference>
<dbReference type="PANTHER" id="PTHR12296:SF21">
    <property type="entry name" value="DENN DOMAIN-CONTAINING PROTEIN 3"/>
    <property type="match status" value="1"/>
</dbReference>
<evidence type="ECO:0000259" key="2">
    <source>
        <dbReference type="PROSITE" id="PS50211"/>
    </source>
</evidence>
<feature type="region of interest" description="Disordered" evidence="1">
    <location>
        <begin position="811"/>
        <end position="830"/>
    </location>
</feature>
<feature type="domain" description="UDENN" evidence="2">
    <location>
        <begin position="1"/>
        <end position="107"/>
    </location>
</feature>
<gene>
    <name evidence="3" type="ORF">CHYS00102_LOCUS30254</name>
</gene>
<dbReference type="Pfam" id="PF03455">
    <property type="entry name" value="dDENN"/>
    <property type="match status" value="1"/>
</dbReference>
<proteinExistence type="predicted"/>
<dbReference type="InterPro" id="IPR037516">
    <property type="entry name" value="Tripartite_DENN"/>
</dbReference>
<dbReference type="PANTHER" id="PTHR12296">
    <property type="entry name" value="DENN DOMAIN-CONTAINING PROTEIN 4"/>
    <property type="match status" value="1"/>
</dbReference>
<protein>
    <recommendedName>
        <fullName evidence="2">UDENN domain-containing protein</fullName>
    </recommendedName>
</protein>
<dbReference type="EMBL" id="HBFR01041416">
    <property type="protein sequence ID" value="CAD8903035.1"/>
    <property type="molecule type" value="Transcribed_RNA"/>
</dbReference>
<dbReference type="GO" id="GO:0031410">
    <property type="term" value="C:cytoplasmic vesicle"/>
    <property type="evidence" value="ECO:0007669"/>
    <property type="project" value="TreeGrafter"/>
</dbReference>
<accession>A0A7S1C0Y9</accession>
<dbReference type="InterPro" id="IPR005112">
    <property type="entry name" value="dDENN_dom"/>
</dbReference>
<dbReference type="InterPro" id="IPR051696">
    <property type="entry name" value="DENN_Domain_GEFs"/>
</dbReference>
<organism evidence="3">
    <name type="scientific">Corethron hystrix</name>
    <dbReference type="NCBI Taxonomy" id="216773"/>
    <lineage>
        <taxon>Eukaryota</taxon>
        <taxon>Sar</taxon>
        <taxon>Stramenopiles</taxon>
        <taxon>Ochrophyta</taxon>
        <taxon>Bacillariophyta</taxon>
        <taxon>Coscinodiscophyceae</taxon>
        <taxon>Corethrophycidae</taxon>
        <taxon>Corethrales</taxon>
        <taxon>Corethraceae</taxon>
        <taxon>Corethron</taxon>
    </lineage>
</organism>